<sequence length="417" mass="44169">MNMVSRLQIWQLIVLLLLTVPLLVYAALHYVHLDSAVGLNRYVVKANFSDSGGIFTNAEVTYQGVPVGRVGQLHLTDDGVTADLVLTKSGDKIPANARAVVANRSAIGEQYVDLRPHTSGAPWLRDGSVITDTSIPVPLDKVISSSVNLANSVPVDDLHTVVTELAKGVGGHGEDMRSLVNSLSALSKAGYDNLPATISLLRNSDVALGTQADQSDDIEQWAKSLKVVAAQLQSSDPDLRRLLTTGTASATQISALLERSGGDITSVVHDLAADVRETAPTYFGVAPLMSLLGILSGQGATTAPGDGTIHFGVVLETNNPPTCTYGYEGTTKMIDEIKAKNPDFDINYDDFPFNTNANCQVAQGNPTDVRGAKRAALANPDYAQPWDSKPKKAPDALNLNPIATQLAALLGVRPAAR</sequence>
<reference evidence="3" key="2">
    <citation type="submission" date="2020-09" db="EMBL/GenBank/DDBJ databases">
        <authorList>
            <person name="Sun Q."/>
            <person name="Zhou Y."/>
        </authorList>
    </citation>
    <scope>NUCLEOTIDE SEQUENCE</scope>
    <source>
        <strain evidence="3">CGMCC 1.12827</strain>
    </source>
</reference>
<protein>
    <submittedName>
        <fullName evidence="3">ABC transporter substrate-binding protein</fullName>
    </submittedName>
</protein>
<keyword evidence="4" id="KW-1185">Reference proteome</keyword>
<dbReference type="Pfam" id="PF02470">
    <property type="entry name" value="MlaD"/>
    <property type="match status" value="1"/>
</dbReference>
<dbReference type="InterPro" id="IPR052336">
    <property type="entry name" value="MlaD_Phospholipid_Transporter"/>
</dbReference>
<dbReference type="InterPro" id="IPR005693">
    <property type="entry name" value="Mce"/>
</dbReference>
<dbReference type="PANTHER" id="PTHR33371:SF16">
    <property type="entry name" value="MCE-FAMILY PROTEIN MCE3F"/>
    <property type="match status" value="1"/>
</dbReference>
<reference evidence="3" key="1">
    <citation type="journal article" date="2014" name="Int. J. Syst. Evol. Microbiol.">
        <title>Complete genome sequence of Corynebacterium casei LMG S-19264T (=DSM 44701T), isolated from a smear-ripened cheese.</title>
        <authorList>
            <consortium name="US DOE Joint Genome Institute (JGI-PGF)"/>
            <person name="Walter F."/>
            <person name="Albersmeier A."/>
            <person name="Kalinowski J."/>
            <person name="Ruckert C."/>
        </authorList>
    </citation>
    <scope>NUCLEOTIDE SEQUENCE</scope>
    <source>
        <strain evidence="3">CGMCC 1.12827</strain>
    </source>
</reference>
<evidence type="ECO:0000313" key="3">
    <source>
        <dbReference type="EMBL" id="GGB46958.1"/>
    </source>
</evidence>
<dbReference type="Proteomes" id="UP000621454">
    <property type="component" value="Unassembled WGS sequence"/>
</dbReference>
<dbReference type="Pfam" id="PF11887">
    <property type="entry name" value="Mce4_CUP1"/>
    <property type="match status" value="1"/>
</dbReference>
<feature type="domain" description="Mce/MlaD" evidence="1">
    <location>
        <begin position="41"/>
        <end position="116"/>
    </location>
</feature>
<dbReference type="NCBIfam" id="TIGR00996">
    <property type="entry name" value="Mtu_fam_mce"/>
    <property type="match status" value="1"/>
</dbReference>
<dbReference type="InterPro" id="IPR003399">
    <property type="entry name" value="Mce/MlaD"/>
</dbReference>
<accession>A0A916TIP5</accession>
<gene>
    <name evidence="3" type="ORF">GCM10011489_37750</name>
</gene>
<evidence type="ECO:0000313" key="4">
    <source>
        <dbReference type="Proteomes" id="UP000621454"/>
    </source>
</evidence>
<organism evidence="3 4">
    <name type="scientific">Gordonia jinhuaensis</name>
    <dbReference type="NCBI Taxonomy" id="1517702"/>
    <lineage>
        <taxon>Bacteria</taxon>
        <taxon>Bacillati</taxon>
        <taxon>Actinomycetota</taxon>
        <taxon>Actinomycetes</taxon>
        <taxon>Mycobacteriales</taxon>
        <taxon>Gordoniaceae</taxon>
        <taxon>Gordonia</taxon>
    </lineage>
</organism>
<dbReference type="EMBL" id="BMGC01000053">
    <property type="protein sequence ID" value="GGB46958.1"/>
    <property type="molecule type" value="Genomic_DNA"/>
</dbReference>
<feature type="domain" description="Mammalian cell entry C-terminal" evidence="2">
    <location>
        <begin position="124"/>
        <end position="272"/>
    </location>
</feature>
<comment type="caution">
    <text evidence="3">The sequence shown here is derived from an EMBL/GenBank/DDBJ whole genome shotgun (WGS) entry which is preliminary data.</text>
</comment>
<dbReference type="AlphaFoldDB" id="A0A916TIP5"/>
<name>A0A916TIP5_9ACTN</name>
<proteinExistence type="predicted"/>
<evidence type="ECO:0000259" key="1">
    <source>
        <dbReference type="Pfam" id="PF02470"/>
    </source>
</evidence>
<dbReference type="PANTHER" id="PTHR33371">
    <property type="entry name" value="INTERMEMBRANE PHOSPHOLIPID TRANSPORT SYSTEM BINDING PROTEIN MLAD-RELATED"/>
    <property type="match status" value="1"/>
</dbReference>
<dbReference type="GO" id="GO:0005576">
    <property type="term" value="C:extracellular region"/>
    <property type="evidence" value="ECO:0007669"/>
    <property type="project" value="TreeGrafter"/>
</dbReference>
<dbReference type="InterPro" id="IPR024516">
    <property type="entry name" value="Mce_C"/>
</dbReference>
<evidence type="ECO:0000259" key="2">
    <source>
        <dbReference type="Pfam" id="PF11887"/>
    </source>
</evidence>